<protein>
    <recommendedName>
        <fullName evidence="2">Alpha/beta hydrolase fold-3 domain-containing protein</fullName>
    </recommendedName>
</protein>
<dbReference type="OrthoDB" id="2152029at2759"/>
<evidence type="ECO:0000313" key="4">
    <source>
        <dbReference type="Proteomes" id="UP000297716"/>
    </source>
</evidence>
<keyword evidence="1" id="KW-0378">Hydrolase</keyword>
<keyword evidence="4" id="KW-1185">Reference proteome</keyword>
<accession>A0A4Z0Z0E4</accession>
<dbReference type="STRING" id="37992.A0A4Z0Z0E4"/>
<evidence type="ECO:0000256" key="1">
    <source>
        <dbReference type="ARBA" id="ARBA00022801"/>
    </source>
</evidence>
<evidence type="ECO:0000313" key="3">
    <source>
        <dbReference type="EMBL" id="TGJ84950.1"/>
    </source>
</evidence>
<dbReference type="SUPFAM" id="SSF53474">
    <property type="entry name" value="alpha/beta-Hydrolases"/>
    <property type="match status" value="1"/>
</dbReference>
<dbReference type="Gene3D" id="3.40.50.1820">
    <property type="entry name" value="alpha/beta hydrolase"/>
    <property type="match status" value="1"/>
</dbReference>
<dbReference type="EMBL" id="SKBN01000056">
    <property type="protein sequence ID" value="TGJ84950.1"/>
    <property type="molecule type" value="Genomic_DNA"/>
</dbReference>
<feature type="domain" description="Alpha/beta hydrolase fold-3" evidence="2">
    <location>
        <begin position="131"/>
        <end position="342"/>
    </location>
</feature>
<proteinExistence type="predicted"/>
<gene>
    <name evidence="3" type="ORF">E0Z10_g3854</name>
</gene>
<evidence type="ECO:0000259" key="2">
    <source>
        <dbReference type="Pfam" id="PF07859"/>
    </source>
</evidence>
<reference evidence="3 4" key="1">
    <citation type="submission" date="2019-03" db="EMBL/GenBank/DDBJ databases">
        <title>Draft genome sequence of Xylaria hypoxylon DSM 108379, a ubiquitous saprotrophic-parasitic fungi on hardwood.</title>
        <authorList>
            <person name="Buettner E."/>
            <person name="Leonhardt S."/>
            <person name="Gebauer A.M."/>
            <person name="Liers C."/>
            <person name="Hofrichter M."/>
            <person name="Kellner H."/>
        </authorList>
    </citation>
    <scope>NUCLEOTIDE SEQUENCE [LARGE SCALE GENOMIC DNA]</scope>
    <source>
        <strain evidence="3 4">DSM 108379</strain>
    </source>
</reference>
<dbReference type="InterPro" id="IPR029058">
    <property type="entry name" value="AB_hydrolase_fold"/>
</dbReference>
<dbReference type="Pfam" id="PF07859">
    <property type="entry name" value="Abhydrolase_3"/>
    <property type="match status" value="1"/>
</dbReference>
<dbReference type="InterPro" id="IPR013094">
    <property type="entry name" value="AB_hydrolase_3"/>
</dbReference>
<comment type="caution">
    <text evidence="3">The sequence shown here is derived from an EMBL/GenBank/DDBJ whole genome shotgun (WGS) entry which is preliminary data.</text>
</comment>
<dbReference type="AlphaFoldDB" id="A0A4Z0Z0E4"/>
<sequence>MAPIWSSQPFKAVFIVLFALRKVLHLTFNSLQYLLASLRPVPEWSFKTSIGVKILRAVFEFSTATRYQRPPQLSAGKSQQRFVLIDPPDRQLFSGVLSSRRVQPAPVGAVWHPTPVHKEGPGLENRQVALFVPGGAFVLGWDPEESGRAVTDVLSKQLGTTNLLYVQYRLAGPEAPFPAAVQDLLTAYHYLVGLGIPPENITLVGDSAGANLVLALLRFLETAQTPLPRPGRVLCFSPWVDVTLDSGLRYEQSAASRIDILDGALLTWGASAYMPDGELSEDTSSFISPLHHPFATKTPLFIAAGGVEGLLDSICKFAEQMSGVEGTQVRLHIAKYMPHDFFLAYPVLGSEAEIATALGDAHQFFAQDRR</sequence>
<dbReference type="GO" id="GO:0016787">
    <property type="term" value="F:hydrolase activity"/>
    <property type="evidence" value="ECO:0007669"/>
    <property type="project" value="UniProtKB-KW"/>
</dbReference>
<dbReference type="PANTHER" id="PTHR48081">
    <property type="entry name" value="AB HYDROLASE SUPERFAMILY PROTEIN C4A8.06C"/>
    <property type="match status" value="1"/>
</dbReference>
<dbReference type="Proteomes" id="UP000297716">
    <property type="component" value="Unassembled WGS sequence"/>
</dbReference>
<dbReference type="InterPro" id="IPR050300">
    <property type="entry name" value="GDXG_lipolytic_enzyme"/>
</dbReference>
<organism evidence="3 4">
    <name type="scientific">Xylaria hypoxylon</name>
    <dbReference type="NCBI Taxonomy" id="37992"/>
    <lineage>
        <taxon>Eukaryota</taxon>
        <taxon>Fungi</taxon>
        <taxon>Dikarya</taxon>
        <taxon>Ascomycota</taxon>
        <taxon>Pezizomycotina</taxon>
        <taxon>Sordariomycetes</taxon>
        <taxon>Xylariomycetidae</taxon>
        <taxon>Xylariales</taxon>
        <taxon>Xylariaceae</taxon>
        <taxon>Xylaria</taxon>
    </lineage>
</organism>
<dbReference type="PANTHER" id="PTHR48081:SF8">
    <property type="entry name" value="ALPHA_BETA HYDROLASE FOLD-3 DOMAIN-CONTAINING PROTEIN-RELATED"/>
    <property type="match status" value="1"/>
</dbReference>
<name>A0A4Z0Z0E4_9PEZI</name>